<dbReference type="KEGG" id="acob:P0Y56_15310"/>
<dbReference type="Gene3D" id="2.30.40.10">
    <property type="entry name" value="Urease, subunit C, domain 1"/>
    <property type="match status" value="1"/>
</dbReference>
<dbReference type="Proteomes" id="UP001218362">
    <property type="component" value="Chromosome"/>
</dbReference>
<proteinExistence type="predicted"/>
<dbReference type="AlphaFoldDB" id="A0AAJ5X5T2"/>
<protein>
    <submittedName>
        <fullName evidence="7">Formimidoylglutamate deiminase</fullName>
        <ecNumber evidence="7">3.5.3.13</ecNumber>
    </submittedName>
</protein>
<organism evidence="7 8">
    <name type="scientific">Candidatus Andeanibacterium colombiense</name>
    <dbReference type="NCBI Taxonomy" id="3121345"/>
    <lineage>
        <taxon>Bacteria</taxon>
        <taxon>Pseudomonadati</taxon>
        <taxon>Pseudomonadota</taxon>
        <taxon>Alphaproteobacteria</taxon>
        <taxon>Sphingomonadales</taxon>
        <taxon>Sphingomonadaceae</taxon>
        <taxon>Candidatus Andeanibacterium</taxon>
    </lineage>
</organism>
<dbReference type="GO" id="GO:0019239">
    <property type="term" value="F:deaminase activity"/>
    <property type="evidence" value="ECO:0007669"/>
    <property type="project" value="TreeGrafter"/>
</dbReference>
<dbReference type="InterPro" id="IPR006680">
    <property type="entry name" value="Amidohydro-rel"/>
</dbReference>
<accession>A0AAJ5X5T2</accession>
<dbReference type="InterPro" id="IPR055156">
    <property type="entry name" value="HutF-like_N"/>
</dbReference>
<evidence type="ECO:0000259" key="6">
    <source>
        <dbReference type="Pfam" id="PF22429"/>
    </source>
</evidence>
<dbReference type="InterPro" id="IPR051607">
    <property type="entry name" value="Metallo-dep_hydrolases"/>
</dbReference>
<evidence type="ECO:0000313" key="8">
    <source>
        <dbReference type="Proteomes" id="UP001218362"/>
    </source>
</evidence>
<dbReference type="Pfam" id="PF01979">
    <property type="entry name" value="Amidohydro_1"/>
    <property type="match status" value="1"/>
</dbReference>
<dbReference type="Gene3D" id="3.20.20.140">
    <property type="entry name" value="Metal-dependent hydrolases"/>
    <property type="match status" value="1"/>
</dbReference>
<evidence type="ECO:0000256" key="4">
    <source>
        <dbReference type="ARBA" id="ARBA00022833"/>
    </source>
</evidence>
<dbReference type="GO" id="GO:0046872">
    <property type="term" value="F:metal ion binding"/>
    <property type="evidence" value="ECO:0007669"/>
    <property type="project" value="UniProtKB-KW"/>
</dbReference>
<dbReference type="SUPFAM" id="SSF51338">
    <property type="entry name" value="Composite domain of metallo-dependent hydrolases"/>
    <property type="match status" value="1"/>
</dbReference>
<dbReference type="InterPro" id="IPR011059">
    <property type="entry name" value="Metal-dep_hydrolase_composite"/>
</dbReference>
<evidence type="ECO:0000256" key="1">
    <source>
        <dbReference type="ARBA" id="ARBA00001947"/>
    </source>
</evidence>
<dbReference type="InterPro" id="IPR032466">
    <property type="entry name" value="Metal_Hydrolase"/>
</dbReference>
<feature type="domain" description="Formimidoylglutamate deiminase N-terminal" evidence="6">
    <location>
        <begin position="6"/>
        <end position="46"/>
    </location>
</feature>
<dbReference type="EMBL" id="CP119316">
    <property type="protein sequence ID" value="WEK46362.1"/>
    <property type="molecule type" value="Genomic_DNA"/>
</dbReference>
<dbReference type="GO" id="GO:0050416">
    <property type="term" value="F:formimidoylglutamate deiminase activity"/>
    <property type="evidence" value="ECO:0007669"/>
    <property type="project" value="UniProtKB-EC"/>
</dbReference>
<dbReference type="SUPFAM" id="SSF51556">
    <property type="entry name" value="Metallo-dependent hydrolases"/>
    <property type="match status" value="1"/>
</dbReference>
<name>A0AAJ5X5T2_9SPHN</name>
<dbReference type="InterPro" id="IPR010252">
    <property type="entry name" value="HutF"/>
</dbReference>
<keyword evidence="2" id="KW-0479">Metal-binding</keyword>
<reference evidence="7" key="1">
    <citation type="submission" date="2023-03" db="EMBL/GenBank/DDBJ databases">
        <title>Andean soil-derived lignocellulolytic bacterial consortium as a source of novel taxa and putative plastic-active enzymes.</title>
        <authorList>
            <person name="Diaz-Garcia L."/>
            <person name="Chuvochina M."/>
            <person name="Feuerriegel G."/>
            <person name="Bunk B."/>
            <person name="Sproer C."/>
            <person name="Streit W.R."/>
            <person name="Rodriguez L.M."/>
            <person name="Overmann J."/>
            <person name="Jimenez D.J."/>
        </authorList>
    </citation>
    <scope>NUCLEOTIDE SEQUENCE</scope>
    <source>
        <strain evidence="7">MAG 26</strain>
    </source>
</reference>
<gene>
    <name evidence="7" type="ORF">P0Y56_15310</name>
</gene>
<keyword evidence="4" id="KW-0862">Zinc</keyword>
<dbReference type="NCBIfam" id="NF006683">
    <property type="entry name" value="PRK09229.1-4"/>
    <property type="match status" value="1"/>
</dbReference>
<keyword evidence="3 7" id="KW-0378">Hydrolase</keyword>
<evidence type="ECO:0000256" key="2">
    <source>
        <dbReference type="ARBA" id="ARBA00022723"/>
    </source>
</evidence>
<sequence>MDADLHFGQALLPDGWARDVRVQVTAGRIAAVERGASPQPTDERQGYGLPGMPNLHSHAFQRGMAGLAERRGNGPDSFWTWRETMYRFVERMTPADVHALAALAYIEMLEGGFTRVGEFHYLHHDIDGGPYVDRAEMAGAIAQAALDSGIGLTLLPVFYAHSGFGGLPPGDGQRRFVNTIEGFARLLEASRHAVRGLPDAVVGIAAHSLRAVTPPELARLAALGGSAPLHIHVAEQLREVDDCLAWSGQRPVEWLLNHVDLAGNWCLVHATHIIETEVAALARSGAIAGLCPITEANLGDGIFPGQMFVSAGGAFGIGSDSNVLIDASEELRLLEYGQRLASRSRNVMGDPGSPSVGAALYRNACSGGAAALGAATGIAPGLPADLVSLDPTHPSLTGRGGDALLDGYAFAAGRHALDCVWRNGVKLVTNGRHRERDRIRERYRTVLEKLIA</sequence>
<dbReference type="GO" id="GO:0005829">
    <property type="term" value="C:cytosol"/>
    <property type="evidence" value="ECO:0007669"/>
    <property type="project" value="TreeGrafter"/>
</dbReference>
<evidence type="ECO:0000256" key="3">
    <source>
        <dbReference type="ARBA" id="ARBA00022801"/>
    </source>
</evidence>
<evidence type="ECO:0000313" key="7">
    <source>
        <dbReference type="EMBL" id="WEK46362.1"/>
    </source>
</evidence>
<feature type="domain" description="Amidohydrolase-related" evidence="5">
    <location>
        <begin position="49"/>
        <end position="424"/>
    </location>
</feature>
<dbReference type="Pfam" id="PF22429">
    <property type="entry name" value="HutF_N"/>
    <property type="match status" value="1"/>
</dbReference>
<comment type="cofactor">
    <cofactor evidence="1">
        <name>Zn(2+)</name>
        <dbReference type="ChEBI" id="CHEBI:29105"/>
    </cofactor>
</comment>
<dbReference type="NCBIfam" id="NF006681">
    <property type="entry name" value="PRK09229.1-2"/>
    <property type="match status" value="1"/>
</dbReference>
<dbReference type="NCBIfam" id="NF006684">
    <property type="entry name" value="PRK09229.1-5"/>
    <property type="match status" value="1"/>
</dbReference>
<dbReference type="PANTHER" id="PTHR11271:SF48">
    <property type="entry name" value="AMIDOHYDROLASE-RELATED DOMAIN-CONTAINING PROTEIN"/>
    <property type="match status" value="1"/>
</dbReference>
<dbReference type="PANTHER" id="PTHR11271">
    <property type="entry name" value="GUANINE DEAMINASE"/>
    <property type="match status" value="1"/>
</dbReference>
<evidence type="ECO:0000259" key="5">
    <source>
        <dbReference type="Pfam" id="PF01979"/>
    </source>
</evidence>
<dbReference type="EC" id="3.5.3.13" evidence="7"/>
<dbReference type="NCBIfam" id="TIGR02022">
    <property type="entry name" value="hutF"/>
    <property type="match status" value="1"/>
</dbReference>